<dbReference type="SUPFAM" id="SSF53448">
    <property type="entry name" value="Nucleotide-diphospho-sugar transferases"/>
    <property type="match status" value="1"/>
</dbReference>
<organism evidence="2">
    <name type="scientific">Streptococcus oralis</name>
    <dbReference type="NCBI Taxonomy" id="1303"/>
    <lineage>
        <taxon>Bacteria</taxon>
        <taxon>Bacillati</taxon>
        <taxon>Bacillota</taxon>
        <taxon>Bacilli</taxon>
        <taxon>Lactobacillales</taxon>
        <taxon>Streptococcaceae</taxon>
        <taxon>Streptococcus</taxon>
    </lineage>
</organism>
<dbReference type="AlphaFoldDB" id="A0A6N3AHE3"/>
<dbReference type="EMBL" id="CACRUL010000012">
    <property type="protein sequence ID" value="VYT90971.1"/>
    <property type="molecule type" value="Genomic_DNA"/>
</dbReference>
<protein>
    <submittedName>
        <fullName evidence="2">Glycosyl transferase family 2</fullName>
    </submittedName>
</protein>
<dbReference type="PANTHER" id="PTHR22916">
    <property type="entry name" value="GLYCOSYLTRANSFERASE"/>
    <property type="match status" value="1"/>
</dbReference>
<dbReference type="Gene3D" id="3.90.550.10">
    <property type="entry name" value="Spore Coat Polysaccharide Biosynthesis Protein SpsA, Chain A"/>
    <property type="match status" value="1"/>
</dbReference>
<evidence type="ECO:0000313" key="2">
    <source>
        <dbReference type="EMBL" id="VYT90971.1"/>
    </source>
</evidence>
<dbReference type="GO" id="GO:0016758">
    <property type="term" value="F:hexosyltransferase activity"/>
    <property type="evidence" value="ECO:0007669"/>
    <property type="project" value="UniProtKB-ARBA"/>
</dbReference>
<reference evidence="2" key="1">
    <citation type="submission" date="2019-11" db="EMBL/GenBank/DDBJ databases">
        <authorList>
            <person name="Feng L."/>
        </authorList>
    </citation>
    <scope>NUCLEOTIDE SEQUENCE</scope>
    <source>
        <strain evidence="2">SrubneriLFYP117</strain>
    </source>
</reference>
<proteinExistence type="predicted"/>
<dbReference type="PANTHER" id="PTHR22916:SF3">
    <property type="entry name" value="UDP-GLCNAC:BETAGAL BETA-1,3-N-ACETYLGLUCOSAMINYLTRANSFERASE-LIKE PROTEIN 1"/>
    <property type="match status" value="1"/>
</dbReference>
<keyword evidence="2" id="KW-0808">Transferase</keyword>
<dbReference type="InterPro" id="IPR029044">
    <property type="entry name" value="Nucleotide-diphossugar_trans"/>
</dbReference>
<gene>
    <name evidence="2" type="ORF">SRLFYP117_00537</name>
</gene>
<dbReference type="CDD" id="cd00761">
    <property type="entry name" value="Glyco_tranf_GTA_type"/>
    <property type="match status" value="1"/>
</dbReference>
<evidence type="ECO:0000259" key="1">
    <source>
        <dbReference type="Pfam" id="PF00535"/>
    </source>
</evidence>
<dbReference type="InterPro" id="IPR001173">
    <property type="entry name" value="Glyco_trans_2-like"/>
</dbReference>
<name>A0A6N3AHE3_STROR</name>
<dbReference type="RefSeq" id="WP_156676551.1">
    <property type="nucleotide sequence ID" value="NZ_CACRUL010000012.1"/>
</dbReference>
<dbReference type="Pfam" id="PF00535">
    <property type="entry name" value="Glycos_transf_2"/>
    <property type="match status" value="1"/>
</dbReference>
<sequence length="260" mass="30732">MLVNQQHTWVICAYGESYYLEACIQSLKNQTLQSKIICYSSTPLDSIKDLCQRYAIPFYTKQGGGIGKDWNNAISFVETKYATIAHQDDYYEPRYAEKVLSKMEKHLDVLIGYSDYFEEKDGYKISANMNLKIKTLMLKTMNLFPASHFWRNRVMAFGNPICCPAVTYNLEKLKNFYFDEGMKVSLDWYAWYKISEYKGRFVYVSDKLMCHRIHEESETSKTIADNTRSKEDLYMYQLFWPKWIANILMKQYVKSQHSNN</sequence>
<feature type="domain" description="Glycosyltransferase 2-like" evidence="1">
    <location>
        <begin position="9"/>
        <end position="135"/>
    </location>
</feature>
<accession>A0A6N3AHE3</accession>